<evidence type="ECO:0000313" key="3">
    <source>
        <dbReference type="EMBL" id="OGD56519.1"/>
    </source>
</evidence>
<evidence type="ECO:0000256" key="1">
    <source>
        <dbReference type="SAM" id="Coils"/>
    </source>
</evidence>
<dbReference type="EMBL" id="MEZT01000019">
    <property type="protein sequence ID" value="OGD56519.1"/>
    <property type="molecule type" value="Genomic_DNA"/>
</dbReference>
<protein>
    <recommendedName>
        <fullName evidence="5">Cell division protein FtsL</fullName>
    </recommendedName>
</protein>
<name>A0A1F5DMX7_9BACT</name>
<comment type="caution">
    <text evidence="3">The sequence shown here is derived from an EMBL/GenBank/DDBJ whole genome shotgun (WGS) entry which is preliminary data.</text>
</comment>
<organism evidence="3 4">
    <name type="scientific">Candidatus Berkelbacteria bacterium RBG_13_40_8</name>
    <dbReference type="NCBI Taxonomy" id="1797467"/>
    <lineage>
        <taxon>Bacteria</taxon>
        <taxon>Candidatus Berkelbacteria</taxon>
    </lineage>
</organism>
<keyword evidence="1" id="KW-0175">Coiled coil</keyword>
<evidence type="ECO:0008006" key="5">
    <source>
        <dbReference type="Google" id="ProtNLM"/>
    </source>
</evidence>
<reference evidence="3 4" key="1">
    <citation type="journal article" date="2016" name="Nat. Commun.">
        <title>Thousands of microbial genomes shed light on interconnected biogeochemical processes in an aquifer system.</title>
        <authorList>
            <person name="Anantharaman K."/>
            <person name="Brown C.T."/>
            <person name="Hug L.A."/>
            <person name="Sharon I."/>
            <person name="Castelle C.J."/>
            <person name="Probst A.J."/>
            <person name="Thomas B.C."/>
            <person name="Singh A."/>
            <person name="Wilkins M.J."/>
            <person name="Karaoz U."/>
            <person name="Brodie E.L."/>
            <person name="Williams K.H."/>
            <person name="Hubbard S.S."/>
            <person name="Banfield J.F."/>
        </authorList>
    </citation>
    <scope>NUCLEOTIDE SEQUENCE [LARGE SCALE GENOMIC DNA]</scope>
</reference>
<feature type="transmembrane region" description="Helical" evidence="2">
    <location>
        <begin position="27"/>
        <end position="46"/>
    </location>
</feature>
<dbReference type="AlphaFoldDB" id="A0A1F5DMX7"/>
<dbReference type="Proteomes" id="UP000178764">
    <property type="component" value="Unassembled WGS sequence"/>
</dbReference>
<keyword evidence="2" id="KW-1133">Transmembrane helix</keyword>
<feature type="coiled-coil region" evidence="1">
    <location>
        <begin position="58"/>
        <end position="85"/>
    </location>
</feature>
<evidence type="ECO:0000256" key="2">
    <source>
        <dbReference type="SAM" id="Phobius"/>
    </source>
</evidence>
<proteinExistence type="predicted"/>
<gene>
    <name evidence="3" type="ORF">A2V71_02490</name>
</gene>
<sequence length="107" mass="12028">MLITKTNSWEPGFRKRTISKELKVGPVSIKFITIALLAVGALFYLAQSTQGASQKYKIMQLEESKKLLEMQAKELEIEAVRLKSLNEIKNSSQTLGLEPNQTTTNEN</sequence>
<keyword evidence="2" id="KW-0472">Membrane</keyword>
<evidence type="ECO:0000313" key="4">
    <source>
        <dbReference type="Proteomes" id="UP000178764"/>
    </source>
</evidence>
<accession>A0A1F5DMX7</accession>
<keyword evidence="2" id="KW-0812">Transmembrane</keyword>